<dbReference type="EMBL" id="LDYI01000053">
    <property type="protein sequence ID" value="KPO15467.1"/>
    <property type="molecule type" value="Genomic_DNA"/>
</dbReference>
<reference evidence="2 3" key="1">
    <citation type="journal article" date="2015" name="Front. Microbiol.">
        <title>Genetic determinants of heat resistance in Escherichia coli.</title>
        <authorList>
            <person name="Mercer R.G."/>
            <person name="Zheng J."/>
            <person name="Garcia-Hernandez R."/>
            <person name="Ruan L."/>
            <person name="Ganzle M.G."/>
            <person name="McMullen L.M."/>
        </authorList>
    </citation>
    <scope>NUCLEOTIDE SEQUENCE [LARGE SCALE GENOMIC DNA]</scope>
    <source>
        <strain evidence="2 3">AW1.3</strain>
    </source>
</reference>
<evidence type="ECO:0000313" key="3">
    <source>
        <dbReference type="Proteomes" id="UP000050556"/>
    </source>
</evidence>
<feature type="domain" description="Tn3 transposase DDE" evidence="1">
    <location>
        <begin position="7"/>
        <end position="65"/>
    </location>
</feature>
<sequence length="82" mass="9184">MSLPGICFTHYRTGEQAEDEAALMAAILADAMNAGAERMAQSSRDVTIHRMMVMVERHLRAAIYASTTSARYRYAQRPLTFT</sequence>
<dbReference type="PATRIC" id="fig|562.7813.peg.2163"/>
<comment type="caution">
    <text evidence="2">The sequence shown here is derived from an EMBL/GenBank/DDBJ whole genome shotgun (WGS) entry which is preliminary data.</text>
</comment>
<dbReference type="InterPro" id="IPR002513">
    <property type="entry name" value="Tn3_Tnp_DDE_dom"/>
</dbReference>
<name>A0A0P7M2D2_ECOLX</name>
<evidence type="ECO:0000313" key="2">
    <source>
        <dbReference type="EMBL" id="KPO15467.1"/>
    </source>
</evidence>
<dbReference type="Pfam" id="PF01526">
    <property type="entry name" value="DDE_Tnp_Tn3"/>
    <property type="match status" value="1"/>
</dbReference>
<dbReference type="AlphaFoldDB" id="A0A0P7M2D2"/>
<dbReference type="GO" id="GO:0006313">
    <property type="term" value="P:DNA transposition"/>
    <property type="evidence" value="ECO:0007669"/>
    <property type="project" value="InterPro"/>
</dbReference>
<evidence type="ECO:0000259" key="1">
    <source>
        <dbReference type="Pfam" id="PF01526"/>
    </source>
</evidence>
<dbReference type="Proteomes" id="UP000050556">
    <property type="component" value="Unassembled WGS sequence"/>
</dbReference>
<accession>A0A0P7M2D2</accession>
<proteinExistence type="predicted"/>
<gene>
    <name evidence="2" type="ORF">ACU57_06870</name>
</gene>
<organism evidence="2 3">
    <name type="scientific">Escherichia coli</name>
    <dbReference type="NCBI Taxonomy" id="562"/>
    <lineage>
        <taxon>Bacteria</taxon>
        <taxon>Pseudomonadati</taxon>
        <taxon>Pseudomonadota</taxon>
        <taxon>Gammaproteobacteria</taxon>
        <taxon>Enterobacterales</taxon>
        <taxon>Enterobacteriaceae</taxon>
        <taxon>Escherichia</taxon>
    </lineage>
</organism>
<protein>
    <recommendedName>
        <fullName evidence="1">Tn3 transposase DDE domain-containing protein</fullName>
    </recommendedName>
</protein>
<dbReference type="GO" id="GO:0004803">
    <property type="term" value="F:transposase activity"/>
    <property type="evidence" value="ECO:0007669"/>
    <property type="project" value="InterPro"/>
</dbReference>